<proteinExistence type="predicted"/>
<keyword evidence="1" id="KW-0004">4Fe-4S</keyword>
<evidence type="ECO:0000256" key="2">
    <source>
        <dbReference type="ARBA" id="ARBA00022723"/>
    </source>
</evidence>
<reference evidence="6 7" key="1">
    <citation type="submission" date="2016-11" db="EMBL/GenBank/DDBJ databases">
        <authorList>
            <person name="Jaros S."/>
            <person name="Januszkiewicz K."/>
            <person name="Wedrychowicz H."/>
        </authorList>
    </citation>
    <scope>NUCLEOTIDE SEQUENCE [LARGE SCALE GENOMIC DNA]</scope>
    <source>
        <strain evidence="6 7">DSM 9705</strain>
    </source>
</reference>
<gene>
    <name evidence="6" type="ORF">SAMN02745124_04088</name>
</gene>
<dbReference type="Gene3D" id="1.10.15.40">
    <property type="entry name" value="Electron transport complex subunit B, putative Fe-S cluster"/>
    <property type="match status" value="1"/>
</dbReference>
<organism evidence="6 7">
    <name type="scientific">Desulfofustis glycolicus DSM 9705</name>
    <dbReference type="NCBI Taxonomy" id="1121409"/>
    <lineage>
        <taxon>Bacteria</taxon>
        <taxon>Pseudomonadati</taxon>
        <taxon>Thermodesulfobacteriota</taxon>
        <taxon>Desulfobulbia</taxon>
        <taxon>Desulfobulbales</taxon>
        <taxon>Desulfocapsaceae</taxon>
        <taxon>Desulfofustis</taxon>
    </lineage>
</organism>
<dbReference type="PROSITE" id="PS51656">
    <property type="entry name" value="4FE4S"/>
    <property type="match status" value="1"/>
</dbReference>
<sequence>MALSVVDLYRDVLAKTNCRECGFPTCIAFAGKVVSEKYPLHRCPHIDPALLARCEQELAEQYAQGKWLKRDLAEDALHWARSRAASLDVADLSGRIGGKLEQADGETALLPPYFNRYLRIVGTDISAVDGGPLTRYEQVFILNHLAQGGRRPPTGTWKGFIELPNTVSKAVTMKQAVEEPLAERFTGKGEELRERALALGAVPLPENRGAADVAVLFRPLPRIPVALIFWDAASEDDFQAEAKLLFDETIVEHLDIESIVFLSERLRHLLCD</sequence>
<evidence type="ECO:0000313" key="7">
    <source>
        <dbReference type="Proteomes" id="UP000184139"/>
    </source>
</evidence>
<dbReference type="OrthoDB" id="5414784at2"/>
<keyword evidence="4" id="KW-0411">Iron-sulfur</keyword>
<evidence type="ECO:0000256" key="4">
    <source>
        <dbReference type="ARBA" id="ARBA00023014"/>
    </source>
</evidence>
<dbReference type="RefSeq" id="WP_073379044.1">
    <property type="nucleotide sequence ID" value="NZ_FQXS01000039.1"/>
</dbReference>
<dbReference type="InterPro" id="IPR007202">
    <property type="entry name" value="4Fe-4S_dom"/>
</dbReference>
<accession>A0A1M5YIV5</accession>
<keyword evidence="3" id="KW-0408">Iron</keyword>
<dbReference type="STRING" id="1121409.SAMN02745124_04088"/>
<keyword evidence="7" id="KW-1185">Reference proteome</keyword>
<dbReference type="AlphaFoldDB" id="A0A1M5YIV5"/>
<name>A0A1M5YIV5_9BACT</name>
<dbReference type="Pfam" id="PF04060">
    <property type="entry name" value="FeS"/>
    <property type="match status" value="1"/>
</dbReference>
<protein>
    <submittedName>
        <fullName evidence="6">Putative Fe-S cluster</fullName>
    </submittedName>
</protein>
<evidence type="ECO:0000256" key="3">
    <source>
        <dbReference type="ARBA" id="ARBA00023004"/>
    </source>
</evidence>
<dbReference type="Proteomes" id="UP000184139">
    <property type="component" value="Unassembled WGS sequence"/>
</dbReference>
<dbReference type="InterPro" id="IPR024264">
    <property type="entry name" value="DUF3786"/>
</dbReference>
<keyword evidence="2" id="KW-0479">Metal-binding</keyword>
<dbReference type="GO" id="GO:0051539">
    <property type="term" value="F:4 iron, 4 sulfur cluster binding"/>
    <property type="evidence" value="ECO:0007669"/>
    <property type="project" value="UniProtKB-KW"/>
</dbReference>
<dbReference type="EMBL" id="FQXS01000039">
    <property type="protein sequence ID" value="SHI11936.1"/>
    <property type="molecule type" value="Genomic_DNA"/>
</dbReference>
<feature type="domain" description="4Fe-4S" evidence="5">
    <location>
        <begin position="1"/>
        <end position="60"/>
    </location>
</feature>
<evidence type="ECO:0000256" key="1">
    <source>
        <dbReference type="ARBA" id="ARBA00022485"/>
    </source>
</evidence>
<evidence type="ECO:0000259" key="5">
    <source>
        <dbReference type="PROSITE" id="PS51656"/>
    </source>
</evidence>
<dbReference type="Pfam" id="PF12654">
    <property type="entry name" value="DUF3786"/>
    <property type="match status" value="1"/>
</dbReference>
<dbReference type="GO" id="GO:0046872">
    <property type="term" value="F:metal ion binding"/>
    <property type="evidence" value="ECO:0007669"/>
    <property type="project" value="UniProtKB-KW"/>
</dbReference>
<evidence type="ECO:0000313" key="6">
    <source>
        <dbReference type="EMBL" id="SHI11936.1"/>
    </source>
</evidence>